<dbReference type="GeneID" id="6220738"/>
<dbReference type="EMBL" id="DS572503">
    <property type="protein sequence ID" value="EDS88604.1"/>
    <property type="molecule type" value="Genomic_DNA"/>
</dbReference>
<protein>
    <recommendedName>
        <fullName evidence="3">Histidine acid phosphatase family protein</fullName>
    </recommendedName>
</protein>
<dbReference type="RefSeq" id="XP_001914620.1">
    <property type="nucleotide sequence ID" value="XM_001914585.1"/>
</dbReference>
<dbReference type="Gene3D" id="3.40.50.1240">
    <property type="entry name" value="Phosphoglycerate mutase-like"/>
    <property type="match status" value="1"/>
</dbReference>
<dbReference type="AlphaFoldDB" id="B1N604"/>
<dbReference type="VEuPathDB" id="AmoebaDB:KM1_160350"/>
<accession>B1N604</accession>
<name>B1N604_ENTH1</name>
<dbReference type="InterPro" id="IPR000560">
    <property type="entry name" value="His_Pase_clade-2"/>
</dbReference>
<organism evidence="1 2">
    <name type="scientific">Entamoeba histolytica (strain ATCC 30459 / HM-1:IMSS / ABRM)</name>
    <dbReference type="NCBI Taxonomy" id="294381"/>
    <lineage>
        <taxon>Eukaryota</taxon>
        <taxon>Amoebozoa</taxon>
        <taxon>Evosea</taxon>
        <taxon>Archamoebae</taxon>
        <taxon>Mastigamoebida</taxon>
        <taxon>Entamoebidae</taxon>
        <taxon>Entamoeba</taxon>
    </lineage>
</organism>
<dbReference type="HOGENOM" id="CLU_1965369_0_0_1"/>
<dbReference type="KEGG" id="ehi:EHI_149330"/>
<dbReference type="Proteomes" id="UP000001926">
    <property type="component" value="Partially assembled WGS sequence"/>
</dbReference>
<dbReference type="SUPFAM" id="SSF53254">
    <property type="entry name" value="Phosphoglycerate mutase-like"/>
    <property type="match status" value="1"/>
</dbReference>
<dbReference type="InParanoid" id="B1N604"/>
<dbReference type="VEuPathDB" id="AmoebaDB:EHI_149330"/>
<keyword evidence="2" id="KW-1185">Reference proteome</keyword>
<dbReference type="OrthoDB" id="10257284at2759"/>
<dbReference type="VEuPathDB" id="AmoebaDB:EHI7A_089560"/>
<dbReference type="Pfam" id="PF00328">
    <property type="entry name" value="His_Phos_2"/>
    <property type="match status" value="1"/>
</dbReference>
<dbReference type="InterPro" id="IPR029033">
    <property type="entry name" value="His_PPase_superfam"/>
</dbReference>
<dbReference type="VEuPathDB" id="AmoebaDB:EHI5A_117090"/>
<evidence type="ECO:0000313" key="2">
    <source>
        <dbReference type="Proteomes" id="UP000001926"/>
    </source>
</evidence>
<proteinExistence type="predicted"/>
<evidence type="ECO:0000313" key="1">
    <source>
        <dbReference type="EMBL" id="EDS88604.1"/>
    </source>
</evidence>
<reference evidence="1" key="2">
    <citation type="submission" date="2007-03" db="EMBL/GenBank/DDBJ databases">
        <authorList>
            <person name="Lorenzi H."/>
            <person name="Amedeo P."/>
            <person name="Inman J."/>
            <person name="Schobel S."/>
            <person name="Caler E."/>
        </authorList>
    </citation>
    <scope>GENOME REANNOTATION</scope>
    <source>
        <strain evidence="1">HM-1:IMSS</strain>
    </source>
</reference>
<gene>
    <name evidence="1" type="ORF">EHI_149330</name>
</gene>
<evidence type="ECO:0008006" key="3">
    <source>
        <dbReference type="Google" id="ProtNLM"/>
    </source>
</evidence>
<reference evidence="1" key="1">
    <citation type="journal article" date="2005" name="Nature">
        <title>The genome of the protist parasite Entamoeba histolytica.</title>
        <authorList>
            <person name="Loftus B."/>
            <person name="Anderson I."/>
            <person name="Davies R."/>
            <person name="Alsmark U.C."/>
            <person name="Samuelson J."/>
            <person name="Amedeo P."/>
            <person name="Roncaglia P."/>
            <person name="Berriman M."/>
            <person name="Hirt R.P."/>
            <person name="Mann B.J."/>
            <person name="Nozaki T."/>
            <person name="Suh B."/>
            <person name="Pop M."/>
            <person name="Duchene M."/>
            <person name="Ackers J."/>
            <person name="Tannich E."/>
            <person name="Leippe M."/>
            <person name="Hofer M."/>
            <person name="Bruchhaus I."/>
            <person name="Willhoeft U."/>
            <person name="Bhattacharya A."/>
            <person name="Chillingworth T."/>
            <person name="Churcher C."/>
            <person name="Hance Z."/>
            <person name="Harris B."/>
            <person name="Harris D."/>
            <person name="Jagels K."/>
            <person name="Moule S."/>
            <person name="Mungall K."/>
            <person name="Ormond D."/>
            <person name="Squares R."/>
            <person name="Whitehead S."/>
            <person name="Quail M.A."/>
            <person name="Rabbinowitsch E."/>
            <person name="Norbertczak H."/>
            <person name="Price C."/>
            <person name="Wang Z."/>
            <person name="Guillen N."/>
            <person name="Gilchrist C."/>
            <person name="Stroup S.E."/>
            <person name="Bhattacharya S."/>
            <person name="Lohia A."/>
            <person name="Foster P.G."/>
            <person name="Sicheritz-Ponten T."/>
            <person name="Weber C."/>
            <person name="Singh U."/>
            <person name="Mukherjee C."/>
            <person name="El-Sayed N.M."/>
            <person name="Petri W.A.Jr."/>
            <person name="Clark C.G."/>
            <person name="Embley T.M."/>
            <person name="Barrell B."/>
            <person name="Fraser C.M."/>
            <person name="Hall N."/>
        </authorList>
    </citation>
    <scope>NUCLEOTIDE SEQUENCE [LARGE SCALE GENOMIC DNA]</scope>
    <source>
        <strain evidence="1">HM-1:IMSS</strain>
    </source>
</reference>
<dbReference type="VEuPathDB" id="AmoebaDB:EHI8A_092640"/>
<sequence length="119" mass="13961">MLNDYTEALKNKVVYQQYTAHDTTIYGLLALLGEETTQPIQYASTLAFEYYNKADEMYVRVLLNDKVLKLNDICIEVDGMCKYSDFETKMKALIPKYEDCQVKDSIHRTLSRKGWYTYN</sequence>